<gene>
    <name evidence="3" type="ORF">GQ43DRAFT_18342</name>
</gene>
<keyword evidence="2" id="KW-1133">Transmembrane helix</keyword>
<dbReference type="EMBL" id="ML993957">
    <property type="protein sequence ID" value="KAF2201898.1"/>
    <property type="molecule type" value="Genomic_DNA"/>
</dbReference>
<accession>A0A9P4JSR6</accession>
<keyword evidence="2" id="KW-0812">Transmembrane</keyword>
<evidence type="ECO:0000256" key="2">
    <source>
        <dbReference type="SAM" id="Phobius"/>
    </source>
</evidence>
<dbReference type="AlphaFoldDB" id="A0A9P4JSR6"/>
<evidence type="ECO:0000313" key="4">
    <source>
        <dbReference type="Proteomes" id="UP000799536"/>
    </source>
</evidence>
<name>A0A9P4JSR6_9PLEO</name>
<feature type="compositionally biased region" description="Basic and acidic residues" evidence="1">
    <location>
        <begin position="60"/>
        <end position="69"/>
    </location>
</feature>
<comment type="caution">
    <text evidence="3">The sequence shown here is derived from an EMBL/GenBank/DDBJ whole genome shotgun (WGS) entry which is preliminary data.</text>
</comment>
<keyword evidence="4" id="KW-1185">Reference proteome</keyword>
<protein>
    <submittedName>
        <fullName evidence="3">Uncharacterized protein</fullName>
    </submittedName>
</protein>
<proteinExistence type="predicted"/>
<dbReference type="Proteomes" id="UP000799536">
    <property type="component" value="Unassembled WGS sequence"/>
</dbReference>
<feature type="transmembrane region" description="Helical" evidence="2">
    <location>
        <begin position="29"/>
        <end position="48"/>
    </location>
</feature>
<organism evidence="3 4">
    <name type="scientific">Delitschia confertaspora ATCC 74209</name>
    <dbReference type="NCBI Taxonomy" id="1513339"/>
    <lineage>
        <taxon>Eukaryota</taxon>
        <taxon>Fungi</taxon>
        <taxon>Dikarya</taxon>
        <taxon>Ascomycota</taxon>
        <taxon>Pezizomycotina</taxon>
        <taxon>Dothideomycetes</taxon>
        <taxon>Pleosporomycetidae</taxon>
        <taxon>Pleosporales</taxon>
        <taxon>Delitschiaceae</taxon>
        <taxon>Delitschia</taxon>
    </lineage>
</organism>
<sequence length="76" mass="8838">MLHILHRVHISPLACLTGRYPQSSRTVTYFRLSIILTWTSGMMTAVITTSQRHSMPPIHESCRKNERHQSPRRVNL</sequence>
<feature type="region of interest" description="Disordered" evidence="1">
    <location>
        <begin position="50"/>
        <end position="76"/>
    </location>
</feature>
<keyword evidence="2" id="KW-0472">Membrane</keyword>
<evidence type="ECO:0000313" key="3">
    <source>
        <dbReference type="EMBL" id="KAF2201898.1"/>
    </source>
</evidence>
<evidence type="ECO:0000256" key="1">
    <source>
        <dbReference type="SAM" id="MobiDB-lite"/>
    </source>
</evidence>
<reference evidence="3" key="1">
    <citation type="journal article" date="2020" name="Stud. Mycol.">
        <title>101 Dothideomycetes genomes: a test case for predicting lifestyles and emergence of pathogens.</title>
        <authorList>
            <person name="Haridas S."/>
            <person name="Albert R."/>
            <person name="Binder M."/>
            <person name="Bloem J."/>
            <person name="Labutti K."/>
            <person name="Salamov A."/>
            <person name="Andreopoulos B."/>
            <person name="Baker S."/>
            <person name="Barry K."/>
            <person name="Bills G."/>
            <person name="Bluhm B."/>
            <person name="Cannon C."/>
            <person name="Castanera R."/>
            <person name="Culley D."/>
            <person name="Daum C."/>
            <person name="Ezra D."/>
            <person name="Gonzalez J."/>
            <person name="Henrissat B."/>
            <person name="Kuo A."/>
            <person name="Liang C."/>
            <person name="Lipzen A."/>
            <person name="Lutzoni F."/>
            <person name="Magnuson J."/>
            <person name="Mondo S."/>
            <person name="Nolan M."/>
            <person name="Ohm R."/>
            <person name="Pangilinan J."/>
            <person name="Park H.-J."/>
            <person name="Ramirez L."/>
            <person name="Alfaro M."/>
            <person name="Sun H."/>
            <person name="Tritt A."/>
            <person name="Yoshinaga Y."/>
            <person name="Zwiers L.-H."/>
            <person name="Turgeon B."/>
            <person name="Goodwin S."/>
            <person name="Spatafora J."/>
            <person name="Crous P."/>
            <person name="Grigoriev I."/>
        </authorList>
    </citation>
    <scope>NUCLEOTIDE SEQUENCE</scope>
    <source>
        <strain evidence="3">ATCC 74209</strain>
    </source>
</reference>